<dbReference type="EMBL" id="GL732534">
    <property type="protein sequence ID" value="EFX84639.1"/>
    <property type="molecule type" value="Genomic_DNA"/>
</dbReference>
<reference evidence="1 2" key="1">
    <citation type="journal article" date="2011" name="Science">
        <title>The ecoresponsive genome of Daphnia pulex.</title>
        <authorList>
            <person name="Colbourne J.K."/>
            <person name="Pfrender M.E."/>
            <person name="Gilbert D."/>
            <person name="Thomas W.K."/>
            <person name="Tucker A."/>
            <person name="Oakley T.H."/>
            <person name="Tokishita S."/>
            <person name="Aerts A."/>
            <person name="Arnold G.J."/>
            <person name="Basu M.K."/>
            <person name="Bauer D.J."/>
            <person name="Caceres C.E."/>
            <person name="Carmel L."/>
            <person name="Casola C."/>
            <person name="Choi J.H."/>
            <person name="Detter J.C."/>
            <person name="Dong Q."/>
            <person name="Dusheyko S."/>
            <person name="Eads B.D."/>
            <person name="Frohlich T."/>
            <person name="Geiler-Samerotte K.A."/>
            <person name="Gerlach D."/>
            <person name="Hatcher P."/>
            <person name="Jogdeo S."/>
            <person name="Krijgsveld J."/>
            <person name="Kriventseva E.V."/>
            <person name="Kultz D."/>
            <person name="Laforsch C."/>
            <person name="Lindquist E."/>
            <person name="Lopez J."/>
            <person name="Manak J.R."/>
            <person name="Muller J."/>
            <person name="Pangilinan J."/>
            <person name="Patwardhan R.P."/>
            <person name="Pitluck S."/>
            <person name="Pritham E.J."/>
            <person name="Rechtsteiner A."/>
            <person name="Rho M."/>
            <person name="Rogozin I.B."/>
            <person name="Sakarya O."/>
            <person name="Salamov A."/>
            <person name="Schaack S."/>
            <person name="Shapiro H."/>
            <person name="Shiga Y."/>
            <person name="Skalitzky C."/>
            <person name="Smith Z."/>
            <person name="Souvorov A."/>
            <person name="Sung W."/>
            <person name="Tang Z."/>
            <person name="Tsuchiya D."/>
            <person name="Tu H."/>
            <person name="Vos H."/>
            <person name="Wang M."/>
            <person name="Wolf Y.I."/>
            <person name="Yamagata H."/>
            <person name="Yamada T."/>
            <person name="Ye Y."/>
            <person name="Shaw J.R."/>
            <person name="Andrews J."/>
            <person name="Crease T.J."/>
            <person name="Tang H."/>
            <person name="Lucas S.M."/>
            <person name="Robertson H.M."/>
            <person name="Bork P."/>
            <person name="Koonin E.V."/>
            <person name="Zdobnov E.M."/>
            <person name="Grigoriev I.V."/>
            <person name="Lynch M."/>
            <person name="Boore J.L."/>
        </authorList>
    </citation>
    <scope>NUCLEOTIDE SEQUENCE [LARGE SCALE GENOMIC DNA]</scope>
</reference>
<protein>
    <submittedName>
        <fullName evidence="1">Uncharacterized protein</fullName>
    </submittedName>
</protein>
<dbReference type="HOGENOM" id="CLU_1549183_0_0_1"/>
<dbReference type="AlphaFoldDB" id="E9G7H7"/>
<dbReference type="KEGG" id="dpx:DAPPUDRAFT_238824"/>
<name>E9G7H7_DAPPU</name>
<keyword evidence="2" id="KW-1185">Reference proteome</keyword>
<dbReference type="InParanoid" id="E9G7H7"/>
<accession>E9G7H7</accession>
<evidence type="ECO:0000313" key="1">
    <source>
        <dbReference type="EMBL" id="EFX84639.1"/>
    </source>
</evidence>
<organism evidence="1 2">
    <name type="scientific">Daphnia pulex</name>
    <name type="common">Water flea</name>
    <dbReference type="NCBI Taxonomy" id="6669"/>
    <lineage>
        <taxon>Eukaryota</taxon>
        <taxon>Metazoa</taxon>
        <taxon>Ecdysozoa</taxon>
        <taxon>Arthropoda</taxon>
        <taxon>Crustacea</taxon>
        <taxon>Branchiopoda</taxon>
        <taxon>Diplostraca</taxon>
        <taxon>Cladocera</taxon>
        <taxon>Anomopoda</taxon>
        <taxon>Daphniidae</taxon>
        <taxon>Daphnia</taxon>
    </lineage>
</organism>
<sequence>MSKAIKPWHPPWEDQQKINRLQIESRMTAAAATRASSLSAIAPMIGSHQTRRRLDAGVFGTSPDRAGRLAARLANWLGVKLTGHETSAGAETTAAVFFPPPPPPPPLLLVAWWLVVTDDEEEEEEEVVVLVAQEEVAWRGPLAYDAVWWPTDGSLLKAVHYYDIRIPAKKEKI</sequence>
<gene>
    <name evidence="1" type="ORF">DAPPUDRAFT_238824</name>
</gene>
<proteinExistence type="predicted"/>
<evidence type="ECO:0000313" key="2">
    <source>
        <dbReference type="Proteomes" id="UP000000305"/>
    </source>
</evidence>
<dbReference type="Proteomes" id="UP000000305">
    <property type="component" value="Unassembled WGS sequence"/>
</dbReference>